<keyword evidence="2" id="KW-1185">Reference proteome</keyword>
<reference evidence="1" key="3">
    <citation type="submission" date="2025-09" db="UniProtKB">
        <authorList>
            <consortium name="Ensembl"/>
        </authorList>
    </citation>
    <scope>IDENTIFICATION</scope>
</reference>
<accession>A0A668AUN0</accession>
<dbReference type="Ensembl" id="ENSMMDT00005057118.1">
    <property type="protein sequence ID" value="ENSMMDP00005056053.1"/>
    <property type="gene ID" value="ENSMMDG00005025053.1"/>
</dbReference>
<name>A0A668AUN0_9TELE</name>
<evidence type="ECO:0000313" key="2">
    <source>
        <dbReference type="Proteomes" id="UP000472263"/>
    </source>
</evidence>
<reference evidence="1" key="1">
    <citation type="submission" date="2019-06" db="EMBL/GenBank/DDBJ databases">
        <authorList>
            <consortium name="Wellcome Sanger Institute Data Sharing"/>
        </authorList>
    </citation>
    <scope>NUCLEOTIDE SEQUENCE [LARGE SCALE GENOMIC DNA]</scope>
</reference>
<dbReference type="Proteomes" id="UP000472263">
    <property type="component" value="Chromosome 20"/>
</dbReference>
<proteinExistence type="predicted"/>
<dbReference type="AlphaFoldDB" id="A0A668AUN0"/>
<protein>
    <submittedName>
        <fullName evidence="1">Uncharacterized protein</fullName>
    </submittedName>
</protein>
<sequence length="146" mass="15688">MELQDGHDKQRGEITLSKHKRGVRKIGILVNQRNANCDAVLSGSIAGPRALCASPEKQVRDSLLEATAMCGPSPLPSSTAKPQLLPPLGPAGTQQPLSLYNKLTATLTPSYNHMCAIKCEEDGYIEDLYIADYGTAGRRGYSSVTM</sequence>
<dbReference type="InParanoid" id="A0A668AUN0"/>
<reference evidence="1" key="2">
    <citation type="submission" date="2025-08" db="UniProtKB">
        <authorList>
            <consortium name="Ensembl"/>
        </authorList>
    </citation>
    <scope>IDENTIFICATION</scope>
</reference>
<organism evidence="1 2">
    <name type="scientific">Myripristis murdjan</name>
    <name type="common">pinecone soldierfish</name>
    <dbReference type="NCBI Taxonomy" id="586833"/>
    <lineage>
        <taxon>Eukaryota</taxon>
        <taxon>Metazoa</taxon>
        <taxon>Chordata</taxon>
        <taxon>Craniata</taxon>
        <taxon>Vertebrata</taxon>
        <taxon>Euteleostomi</taxon>
        <taxon>Actinopterygii</taxon>
        <taxon>Neopterygii</taxon>
        <taxon>Teleostei</taxon>
        <taxon>Neoteleostei</taxon>
        <taxon>Acanthomorphata</taxon>
        <taxon>Holocentriformes</taxon>
        <taxon>Holocentridae</taxon>
        <taxon>Myripristis</taxon>
    </lineage>
</organism>
<evidence type="ECO:0000313" key="1">
    <source>
        <dbReference type="Ensembl" id="ENSMMDP00005056053.1"/>
    </source>
</evidence>